<organism evidence="2 3">
    <name type="scientific">Actinoplanes couchii</name>
    <dbReference type="NCBI Taxonomy" id="403638"/>
    <lineage>
        <taxon>Bacteria</taxon>
        <taxon>Bacillati</taxon>
        <taxon>Actinomycetota</taxon>
        <taxon>Actinomycetes</taxon>
        <taxon>Micromonosporales</taxon>
        <taxon>Micromonosporaceae</taxon>
        <taxon>Actinoplanes</taxon>
    </lineage>
</organism>
<evidence type="ECO:0008006" key="4">
    <source>
        <dbReference type="Google" id="ProtNLM"/>
    </source>
</evidence>
<feature type="transmembrane region" description="Helical" evidence="1">
    <location>
        <begin position="140"/>
        <end position="160"/>
    </location>
</feature>
<dbReference type="Proteomes" id="UP000612282">
    <property type="component" value="Unassembled WGS sequence"/>
</dbReference>
<evidence type="ECO:0000313" key="2">
    <source>
        <dbReference type="EMBL" id="GID59438.1"/>
    </source>
</evidence>
<feature type="transmembrane region" description="Helical" evidence="1">
    <location>
        <begin position="180"/>
        <end position="200"/>
    </location>
</feature>
<name>A0ABQ3XLS6_9ACTN</name>
<evidence type="ECO:0000256" key="1">
    <source>
        <dbReference type="SAM" id="Phobius"/>
    </source>
</evidence>
<keyword evidence="1" id="KW-0812">Transmembrane</keyword>
<keyword evidence="1" id="KW-1133">Transmembrane helix</keyword>
<dbReference type="RefSeq" id="WP_203805536.1">
    <property type="nucleotide sequence ID" value="NZ_BAAAQE010000112.1"/>
</dbReference>
<reference evidence="2 3" key="1">
    <citation type="submission" date="2021-01" db="EMBL/GenBank/DDBJ databases">
        <title>Whole genome shotgun sequence of Actinoplanes couchii NBRC 106145.</title>
        <authorList>
            <person name="Komaki H."/>
            <person name="Tamura T."/>
        </authorList>
    </citation>
    <scope>NUCLEOTIDE SEQUENCE [LARGE SCALE GENOMIC DNA]</scope>
    <source>
        <strain evidence="2 3">NBRC 106145</strain>
    </source>
</reference>
<keyword evidence="1" id="KW-0472">Membrane</keyword>
<feature type="transmembrane region" description="Helical" evidence="1">
    <location>
        <begin position="29"/>
        <end position="53"/>
    </location>
</feature>
<feature type="transmembrane region" description="Helical" evidence="1">
    <location>
        <begin position="65"/>
        <end position="84"/>
    </location>
</feature>
<sequence length="238" mass="25404">MTPIRPVLAGILLALLAYAGDDIDLGLDFWTAMMLSAVTSSGLTWGLAAFLIARTTGTRRQAMRNATVLLATATVTYYLMIVLISRRWSGGTLQDGSSADRYGLTHIAVMTGVWLAGSLAAGALLGILAHTVRHRCGPPAAMAAGAACGLLASESGYHLLRNPPAELMELFQSGAREFYGPLWPTDMIGLIVPMLILAWLATRHRLWPHWPALLLTAAATTVAAALLWLTTALIAHYV</sequence>
<feature type="transmembrane region" description="Helical" evidence="1">
    <location>
        <begin position="212"/>
        <end position="237"/>
    </location>
</feature>
<accession>A0ABQ3XLS6</accession>
<comment type="caution">
    <text evidence="2">The sequence shown here is derived from an EMBL/GenBank/DDBJ whole genome shotgun (WGS) entry which is preliminary data.</text>
</comment>
<keyword evidence="3" id="KW-1185">Reference proteome</keyword>
<gene>
    <name evidence="2" type="ORF">Aco03nite_078420</name>
</gene>
<evidence type="ECO:0000313" key="3">
    <source>
        <dbReference type="Proteomes" id="UP000612282"/>
    </source>
</evidence>
<dbReference type="EMBL" id="BOMG01000097">
    <property type="protein sequence ID" value="GID59438.1"/>
    <property type="molecule type" value="Genomic_DNA"/>
</dbReference>
<feature type="transmembrane region" description="Helical" evidence="1">
    <location>
        <begin position="104"/>
        <end position="128"/>
    </location>
</feature>
<protein>
    <recommendedName>
        <fullName evidence="4">Integral membrane protein</fullName>
    </recommendedName>
</protein>
<proteinExistence type="predicted"/>